<keyword evidence="3" id="KW-1185">Reference proteome</keyword>
<feature type="domain" description="RNase H type-1" evidence="1">
    <location>
        <begin position="2"/>
        <end position="109"/>
    </location>
</feature>
<dbReference type="OrthoDB" id="1906820at2759"/>
<evidence type="ECO:0000259" key="1">
    <source>
        <dbReference type="Pfam" id="PF13456"/>
    </source>
</evidence>
<evidence type="ECO:0000313" key="3">
    <source>
        <dbReference type="Proteomes" id="UP000236161"/>
    </source>
</evidence>
<dbReference type="Proteomes" id="UP000236161">
    <property type="component" value="Unassembled WGS sequence"/>
</dbReference>
<organism evidence="2 3">
    <name type="scientific">Apostasia shenzhenica</name>
    <dbReference type="NCBI Taxonomy" id="1088818"/>
    <lineage>
        <taxon>Eukaryota</taxon>
        <taxon>Viridiplantae</taxon>
        <taxon>Streptophyta</taxon>
        <taxon>Embryophyta</taxon>
        <taxon>Tracheophyta</taxon>
        <taxon>Spermatophyta</taxon>
        <taxon>Magnoliopsida</taxon>
        <taxon>Liliopsida</taxon>
        <taxon>Asparagales</taxon>
        <taxon>Orchidaceae</taxon>
        <taxon>Apostasioideae</taxon>
        <taxon>Apostasia</taxon>
    </lineage>
</organism>
<dbReference type="AlphaFoldDB" id="A0A2I0ACQ6"/>
<reference evidence="2 3" key="1">
    <citation type="journal article" date="2017" name="Nature">
        <title>The Apostasia genome and the evolution of orchids.</title>
        <authorList>
            <person name="Zhang G.Q."/>
            <person name="Liu K.W."/>
            <person name="Li Z."/>
            <person name="Lohaus R."/>
            <person name="Hsiao Y.Y."/>
            <person name="Niu S.C."/>
            <person name="Wang J.Y."/>
            <person name="Lin Y.C."/>
            <person name="Xu Q."/>
            <person name="Chen L.J."/>
            <person name="Yoshida K."/>
            <person name="Fujiwara S."/>
            <person name="Wang Z.W."/>
            <person name="Zhang Y.Q."/>
            <person name="Mitsuda N."/>
            <person name="Wang M."/>
            <person name="Liu G.H."/>
            <person name="Pecoraro L."/>
            <person name="Huang H.X."/>
            <person name="Xiao X.J."/>
            <person name="Lin M."/>
            <person name="Wu X.Y."/>
            <person name="Wu W.L."/>
            <person name="Chen Y.Y."/>
            <person name="Chang S.B."/>
            <person name="Sakamoto S."/>
            <person name="Ohme-Takagi M."/>
            <person name="Yagi M."/>
            <person name="Zeng S.J."/>
            <person name="Shen C.Y."/>
            <person name="Yeh C.M."/>
            <person name="Luo Y.B."/>
            <person name="Tsai W.C."/>
            <person name="Van de Peer Y."/>
            <person name="Liu Z.J."/>
        </authorList>
    </citation>
    <scope>NUCLEOTIDE SEQUENCE [LARGE SCALE GENOMIC DNA]</scope>
    <source>
        <strain evidence="3">cv. Shenzhen</strain>
        <tissue evidence="2">Stem</tissue>
    </source>
</reference>
<proteinExistence type="predicted"/>
<protein>
    <recommendedName>
        <fullName evidence="1">RNase H type-1 domain-containing protein</fullName>
    </recommendedName>
</protein>
<gene>
    <name evidence="2" type="ORF">AXF42_Ash010067</name>
</gene>
<dbReference type="Pfam" id="PF13456">
    <property type="entry name" value="RVT_3"/>
    <property type="match status" value="1"/>
</dbReference>
<accession>A0A2I0ACQ6</accession>
<sequence length="119" mass="13263">MGAGLIIRNHNGVALLASSKRIKSRFFLHLAESIAIKEGIQFLLSHGFDNWALEYAISNAVNVIYNRAPFASEDPITETIREGIAQVKKGSIHFCPQLKNRTTHYLASLAFSLHTNEKI</sequence>
<evidence type="ECO:0000313" key="2">
    <source>
        <dbReference type="EMBL" id="PKA53337.1"/>
    </source>
</evidence>
<dbReference type="InterPro" id="IPR002156">
    <property type="entry name" value="RNaseH_domain"/>
</dbReference>
<dbReference type="EMBL" id="KZ451999">
    <property type="protein sequence ID" value="PKA53337.1"/>
    <property type="molecule type" value="Genomic_DNA"/>
</dbReference>
<dbReference type="GO" id="GO:0003676">
    <property type="term" value="F:nucleic acid binding"/>
    <property type="evidence" value="ECO:0007669"/>
    <property type="project" value="InterPro"/>
</dbReference>
<name>A0A2I0ACQ6_9ASPA</name>
<dbReference type="GO" id="GO:0004523">
    <property type="term" value="F:RNA-DNA hybrid ribonuclease activity"/>
    <property type="evidence" value="ECO:0007669"/>
    <property type="project" value="InterPro"/>
</dbReference>